<dbReference type="Pfam" id="PF00194">
    <property type="entry name" value="Carb_anhydrase"/>
    <property type="match status" value="1"/>
</dbReference>
<dbReference type="InterPro" id="IPR036398">
    <property type="entry name" value="CA_dom_sf"/>
</dbReference>
<dbReference type="EC" id="4.2.1.1" evidence="3"/>
<dbReference type="STRING" id="6573.A0A210PWY4"/>
<sequence>MDLEGELYVSGGGFVDRYKADRITMLMDNSTIHLYNKRQFAMQIYILSYNTKYVNVTMATGQADGLAVLSFWVQDTQTSTNSDLFPTFKSIVKDDGRADSVNLRKIFPQYLQKFFQYHGKLGPMYPSCDVAWSIMNDRILLHKDQIQTLRSQFPTSQRKTSTRSNGAPSITRNYKLSTESSAPALNINTLLTICAVALCSLSVTFNM</sequence>
<dbReference type="Gene3D" id="3.10.200.10">
    <property type="entry name" value="Alpha carbonic anhydrase"/>
    <property type="match status" value="1"/>
</dbReference>
<evidence type="ECO:0000256" key="6">
    <source>
        <dbReference type="ARBA" id="ARBA00022833"/>
    </source>
</evidence>
<evidence type="ECO:0000256" key="1">
    <source>
        <dbReference type="ARBA" id="ARBA00004613"/>
    </source>
</evidence>
<dbReference type="PANTHER" id="PTHR18952">
    <property type="entry name" value="CARBONIC ANHYDRASE"/>
    <property type="match status" value="1"/>
</dbReference>
<evidence type="ECO:0000256" key="8">
    <source>
        <dbReference type="ARBA" id="ARBA00048348"/>
    </source>
</evidence>
<dbReference type="PANTHER" id="PTHR18952:SF265">
    <property type="entry name" value="CARBONIC ANHYDRASE"/>
    <property type="match status" value="1"/>
</dbReference>
<evidence type="ECO:0000256" key="5">
    <source>
        <dbReference type="ARBA" id="ARBA00022723"/>
    </source>
</evidence>
<reference evidence="10 11" key="1">
    <citation type="journal article" date="2017" name="Nat. Ecol. Evol.">
        <title>Scallop genome provides insights into evolution of bilaterian karyotype and development.</title>
        <authorList>
            <person name="Wang S."/>
            <person name="Zhang J."/>
            <person name="Jiao W."/>
            <person name="Li J."/>
            <person name="Xun X."/>
            <person name="Sun Y."/>
            <person name="Guo X."/>
            <person name="Huan P."/>
            <person name="Dong B."/>
            <person name="Zhang L."/>
            <person name="Hu X."/>
            <person name="Sun X."/>
            <person name="Wang J."/>
            <person name="Zhao C."/>
            <person name="Wang Y."/>
            <person name="Wang D."/>
            <person name="Huang X."/>
            <person name="Wang R."/>
            <person name="Lv J."/>
            <person name="Li Y."/>
            <person name="Zhang Z."/>
            <person name="Liu B."/>
            <person name="Lu W."/>
            <person name="Hui Y."/>
            <person name="Liang J."/>
            <person name="Zhou Z."/>
            <person name="Hou R."/>
            <person name="Li X."/>
            <person name="Liu Y."/>
            <person name="Li H."/>
            <person name="Ning X."/>
            <person name="Lin Y."/>
            <person name="Zhao L."/>
            <person name="Xing Q."/>
            <person name="Dou J."/>
            <person name="Li Y."/>
            <person name="Mao J."/>
            <person name="Guo H."/>
            <person name="Dou H."/>
            <person name="Li T."/>
            <person name="Mu C."/>
            <person name="Jiang W."/>
            <person name="Fu Q."/>
            <person name="Fu X."/>
            <person name="Miao Y."/>
            <person name="Liu J."/>
            <person name="Yu Q."/>
            <person name="Li R."/>
            <person name="Liao H."/>
            <person name="Li X."/>
            <person name="Kong Y."/>
            <person name="Jiang Z."/>
            <person name="Chourrout D."/>
            <person name="Li R."/>
            <person name="Bao Z."/>
        </authorList>
    </citation>
    <scope>NUCLEOTIDE SEQUENCE [LARGE SCALE GENOMIC DNA]</scope>
    <source>
        <strain evidence="10 11">PY_sf001</strain>
    </source>
</reference>
<dbReference type="OrthoDB" id="10327677at2759"/>
<keyword evidence="4" id="KW-0964">Secreted</keyword>
<comment type="similarity">
    <text evidence="2">Belongs to the alpha-carbonic anhydrase family.</text>
</comment>
<gene>
    <name evidence="10" type="ORF">KP79_PYT16012</name>
</gene>
<organism evidence="10 11">
    <name type="scientific">Mizuhopecten yessoensis</name>
    <name type="common">Japanese scallop</name>
    <name type="synonym">Patinopecten yessoensis</name>
    <dbReference type="NCBI Taxonomy" id="6573"/>
    <lineage>
        <taxon>Eukaryota</taxon>
        <taxon>Metazoa</taxon>
        <taxon>Spiralia</taxon>
        <taxon>Lophotrochozoa</taxon>
        <taxon>Mollusca</taxon>
        <taxon>Bivalvia</taxon>
        <taxon>Autobranchia</taxon>
        <taxon>Pteriomorphia</taxon>
        <taxon>Pectinida</taxon>
        <taxon>Pectinoidea</taxon>
        <taxon>Pectinidae</taxon>
        <taxon>Mizuhopecten</taxon>
    </lineage>
</organism>
<keyword evidence="5" id="KW-0479">Metal-binding</keyword>
<dbReference type="GO" id="GO:0004089">
    <property type="term" value="F:carbonate dehydratase activity"/>
    <property type="evidence" value="ECO:0007669"/>
    <property type="project" value="UniProtKB-EC"/>
</dbReference>
<feature type="domain" description="Alpha-carbonic anhydrase" evidence="9">
    <location>
        <begin position="1"/>
        <end position="178"/>
    </location>
</feature>
<dbReference type="InterPro" id="IPR001148">
    <property type="entry name" value="CA_dom"/>
</dbReference>
<accession>A0A210PWY4</accession>
<dbReference type="AlphaFoldDB" id="A0A210PWY4"/>
<comment type="catalytic activity">
    <reaction evidence="8">
        <text>hydrogencarbonate + H(+) = CO2 + H2O</text>
        <dbReference type="Rhea" id="RHEA:10748"/>
        <dbReference type="ChEBI" id="CHEBI:15377"/>
        <dbReference type="ChEBI" id="CHEBI:15378"/>
        <dbReference type="ChEBI" id="CHEBI:16526"/>
        <dbReference type="ChEBI" id="CHEBI:17544"/>
        <dbReference type="EC" id="4.2.1.1"/>
    </reaction>
</comment>
<evidence type="ECO:0000256" key="7">
    <source>
        <dbReference type="ARBA" id="ARBA00023239"/>
    </source>
</evidence>
<proteinExistence type="inferred from homology"/>
<evidence type="ECO:0000256" key="2">
    <source>
        <dbReference type="ARBA" id="ARBA00010718"/>
    </source>
</evidence>
<evidence type="ECO:0000313" key="10">
    <source>
        <dbReference type="EMBL" id="OWF40984.1"/>
    </source>
</evidence>
<keyword evidence="7" id="KW-0456">Lyase</keyword>
<dbReference type="PROSITE" id="PS51144">
    <property type="entry name" value="ALPHA_CA_2"/>
    <property type="match status" value="1"/>
</dbReference>
<evidence type="ECO:0000256" key="4">
    <source>
        <dbReference type="ARBA" id="ARBA00022525"/>
    </source>
</evidence>
<protein>
    <recommendedName>
        <fullName evidence="3">carbonic anhydrase</fullName>
        <ecNumber evidence="3">4.2.1.1</ecNumber>
    </recommendedName>
</protein>
<name>A0A210PWY4_MIZYE</name>
<comment type="subcellular location">
    <subcellularLocation>
        <location evidence="1">Secreted</location>
    </subcellularLocation>
</comment>
<dbReference type="GO" id="GO:0008270">
    <property type="term" value="F:zinc ion binding"/>
    <property type="evidence" value="ECO:0007669"/>
    <property type="project" value="InterPro"/>
</dbReference>
<comment type="caution">
    <text evidence="10">The sequence shown here is derived from an EMBL/GenBank/DDBJ whole genome shotgun (WGS) entry which is preliminary data.</text>
</comment>
<keyword evidence="11" id="KW-1185">Reference proteome</keyword>
<dbReference type="SUPFAM" id="SSF51069">
    <property type="entry name" value="Carbonic anhydrase"/>
    <property type="match status" value="1"/>
</dbReference>
<dbReference type="Proteomes" id="UP000242188">
    <property type="component" value="Unassembled WGS sequence"/>
</dbReference>
<evidence type="ECO:0000256" key="3">
    <source>
        <dbReference type="ARBA" id="ARBA00012925"/>
    </source>
</evidence>
<dbReference type="GO" id="GO:0005886">
    <property type="term" value="C:plasma membrane"/>
    <property type="evidence" value="ECO:0007669"/>
    <property type="project" value="TreeGrafter"/>
</dbReference>
<evidence type="ECO:0000259" key="9">
    <source>
        <dbReference type="PROSITE" id="PS51144"/>
    </source>
</evidence>
<dbReference type="InterPro" id="IPR023561">
    <property type="entry name" value="Carbonic_anhydrase_a-class"/>
</dbReference>
<evidence type="ECO:0000313" key="11">
    <source>
        <dbReference type="Proteomes" id="UP000242188"/>
    </source>
</evidence>
<dbReference type="GO" id="GO:0005576">
    <property type="term" value="C:extracellular region"/>
    <property type="evidence" value="ECO:0007669"/>
    <property type="project" value="UniProtKB-SubCell"/>
</dbReference>
<keyword evidence="6" id="KW-0862">Zinc</keyword>
<dbReference type="EMBL" id="NEDP02005434">
    <property type="protein sequence ID" value="OWF40984.1"/>
    <property type="molecule type" value="Genomic_DNA"/>
</dbReference>